<dbReference type="InterPro" id="IPR036971">
    <property type="entry name" value="PDEase_catalytic_dom_sf"/>
</dbReference>
<dbReference type="SMART" id="SM00471">
    <property type="entry name" value="HDc"/>
    <property type="match status" value="1"/>
</dbReference>
<evidence type="ECO:0000256" key="5">
    <source>
        <dbReference type="PIRSR" id="PIRSR623088-2"/>
    </source>
</evidence>
<feature type="binding site" evidence="6">
    <location>
        <position position="754"/>
    </location>
    <ligand>
        <name>Zn(2+)</name>
        <dbReference type="ChEBI" id="CHEBI:29105"/>
        <label>2</label>
    </ligand>
</feature>
<evidence type="ECO:0000256" key="7">
    <source>
        <dbReference type="RuleBase" id="RU363067"/>
    </source>
</evidence>
<feature type="compositionally biased region" description="Low complexity" evidence="8">
    <location>
        <begin position="28"/>
        <end position="46"/>
    </location>
</feature>
<evidence type="ECO:0000313" key="10">
    <source>
        <dbReference type="EMBL" id="CAF0749719.1"/>
    </source>
</evidence>
<dbReference type="Gene3D" id="1.10.1300.10">
    <property type="entry name" value="3'5'-cyclic nucleotide phosphodiesterase, catalytic domain"/>
    <property type="match status" value="1"/>
</dbReference>
<protein>
    <recommendedName>
        <fullName evidence="7">Phosphodiesterase</fullName>
        <ecNumber evidence="7">3.1.4.-</ecNumber>
    </recommendedName>
</protein>
<dbReference type="AlphaFoldDB" id="A0A813PDV3"/>
<gene>
    <name evidence="10" type="ORF">OXX778_LOCUS3845</name>
</gene>
<feature type="binding site" evidence="6">
    <location>
        <position position="754"/>
    </location>
    <ligand>
        <name>Zn(2+)</name>
        <dbReference type="ChEBI" id="CHEBI:29105"/>
        <label>1</label>
    </ligand>
</feature>
<dbReference type="Proteomes" id="UP000663879">
    <property type="component" value="Unassembled WGS sequence"/>
</dbReference>
<evidence type="ECO:0000256" key="3">
    <source>
        <dbReference type="ARBA" id="ARBA00023149"/>
    </source>
</evidence>
<name>A0A813PDV3_9BILA</name>
<accession>A0A813PDV3</accession>
<feature type="binding site" evidence="5">
    <location>
        <position position="871"/>
    </location>
    <ligand>
        <name>AMP</name>
        <dbReference type="ChEBI" id="CHEBI:456215"/>
    </ligand>
</feature>
<dbReference type="Pfam" id="PF00233">
    <property type="entry name" value="PDEase_I"/>
    <property type="match status" value="1"/>
</dbReference>
<feature type="binding site" evidence="6">
    <location>
        <position position="717"/>
    </location>
    <ligand>
        <name>Zn(2+)</name>
        <dbReference type="ChEBI" id="CHEBI:29105"/>
        <label>1</label>
    </ligand>
</feature>
<feature type="binding site" evidence="5">
    <location>
        <position position="922"/>
    </location>
    <ligand>
        <name>AMP</name>
        <dbReference type="ChEBI" id="CHEBI:456215"/>
    </ligand>
</feature>
<dbReference type="GO" id="GO:0007165">
    <property type="term" value="P:signal transduction"/>
    <property type="evidence" value="ECO:0007669"/>
    <property type="project" value="InterPro"/>
</dbReference>
<keyword evidence="11" id="KW-1185">Reference proteome</keyword>
<sequence length="978" mass="112183">MPDNLSTTLKEDALAKSNNKKSVRFDENTNNNNNNNNKNDNNNCGNKKSDLNETNDDYNDKNNEELYINLIDNSKNLSNLGNKTIVEQKKNSLNVMNPMETTRDQRGLVRNFLKFFRHLRKRNSLNGEYLSENNLKISTSTTSIDSSLSNSSKNHKCCICKCNKAKKKRMRETEKFNHESMQKQEIKQENLSNESDTNKKIKKKFENFNMLARPSFSKVRLDNSLNSNMKSTSLEENKNIIQINVTDSSPDTTTLNTCKNSLNTSSKRIVGIKNINDGKLKPSNSNNLLIPSNLQSNNMGPGGHYQRRESFLYKYDDSENFVKLPAIRSASIASTSELHQDELIVTPFAQVLASLKTVRQNFEKINNAPKDKNNKNQLVNSIAININENLSILDDDSTKLMKDTLDEIDWCLMQLERMQSFKSISDSATTKFRLLLNKELTQYGGTDQIKQFISETYLDQKEEIESRNNEGPMRQSGPHRSDSSINLNRNLDETQTDDLCNNTSRHNERLKSIDETNCKNSQKNRIYWKNIPQKSFDKCETVNESVELNPSIKKENRTPSNDSAKNAQIISANKRRSLIPSSDRILSSQLESSKKPINDINNPSNSTMNSIFLTRISNSLQKENIIDEQTGEYYTYGVKTSKPKELDDLMEDLDVWGLDIFLMDELTEHRPLTAVAFTIFKQRDLMNTFSICPSTLINYLIELEDHYQSVPYHCKIHAADVTQSMHVLLNHKALESVFDDDEIFAAIFSAAIHDVDHPGLTNQYLISTASELAIMYNDDSVLENHHLAVAFKLLQHEKRDIFCNIPKKKRQLIRTMVIDMVRATDMSKHMSLLAELKTMVETKKVAGSGIIELDSYQDRIRVLKNMLHCADLSNPTKPLDIYRKWTDRVMNEFFLQGDKESSQGLEISAMCDRHKACIEKTQVGFIDFIVHPLWESWADLVHPDAQDILESLQRNRDWYSEQVENLQALDKTNDKAQN</sequence>
<dbReference type="GO" id="GO:0046872">
    <property type="term" value="F:metal ion binding"/>
    <property type="evidence" value="ECO:0007669"/>
    <property type="project" value="UniProtKB-KW"/>
</dbReference>
<dbReference type="FunFam" id="1.10.1300.10:FF:000023">
    <property type="entry name" value="Phosphodiesterase"/>
    <property type="match status" value="1"/>
</dbReference>
<feature type="binding site" evidence="6">
    <location>
        <position position="871"/>
    </location>
    <ligand>
        <name>Zn(2+)</name>
        <dbReference type="ChEBI" id="CHEBI:29105"/>
        <label>1</label>
    </ligand>
</feature>
<dbReference type="PROSITE" id="PS51845">
    <property type="entry name" value="PDEASE_I_2"/>
    <property type="match status" value="1"/>
</dbReference>
<dbReference type="GO" id="GO:0004114">
    <property type="term" value="F:3',5'-cyclic-nucleotide phosphodiesterase activity"/>
    <property type="evidence" value="ECO:0007669"/>
    <property type="project" value="InterPro"/>
</dbReference>
<feature type="binding site" evidence="5">
    <location>
        <begin position="713"/>
        <end position="717"/>
    </location>
    <ligand>
        <name>AMP</name>
        <dbReference type="ChEBI" id="CHEBI:456215"/>
    </ligand>
</feature>
<organism evidence="10 11">
    <name type="scientific">Brachionus calyciflorus</name>
    <dbReference type="NCBI Taxonomy" id="104777"/>
    <lineage>
        <taxon>Eukaryota</taxon>
        <taxon>Metazoa</taxon>
        <taxon>Spiralia</taxon>
        <taxon>Gnathifera</taxon>
        <taxon>Rotifera</taxon>
        <taxon>Eurotatoria</taxon>
        <taxon>Monogononta</taxon>
        <taxon>Pseudotrocha</taxon>
        <taxon>Ploima</taxon>
        <taxon>Brachionidae</taxon>
        <taxon>Brachionus</taxon>
    </lineage>
</organism>
<dbReference type="PRINTS" id="PR00387">
    <property type="entry name" value="PDIESTERASE1"/>
</dbReference>
<dbReference type="OrthoDB" id="189220at2759"/>
<feature type="region of interest" description="Disordered" evidence="8">
    <location>
        <begin position="463"/>
        <end position="486"/>
    </location>
</feature>
<feature type="binding site" evidence="6">
    <location>
        <position position="753"/>
    </location>
    <ligand>
        <name>Zn(2+)</name>
        <dbReference type="ChEBI" id="CHEBI:29105"/>
        <label>1</label>
    </ligand>
</feature>
<evidence type="ECO:0000256" key="4">
    <source>
        <dbReference type="PIRSR" id="PIRSR623088-1"/>
    </source>
</evidence>
<feature type="active site" description="Proton donor" evidence="4">
    <location>
        <position position="713"/>
    </location>
</feature>
<feature type="region of interest" description="Disordered" evidence="8">
    <location>
        <begin position="19"/>
        <end position="60"/>
    </location>
</feature>
<dbReference type="InterPro" id="IPR003607">
    <property type="entry name" value="HD/PDEase_dom"/>
</dbReference>
<dbReference type="Pfam" id="PF18100">
    <property type="entry name" value="PDE4_UCR"/>
    <property type="match status" value="1"/>
</dbReference>
<dbReference type="PANTHER" id="PTHR11347">
    <property type="entry name" value="CYCLIC NUCLEOTIDE PHOSPHODIESTERASE"/>
    <property type="match status" value="1"/>
</dbReference>
<evidence type="ECO:0000256" key="6">
    <source>
        <dbReference type="PIRSR" id="PIRSR623088-3"/>
    </source>
</evidence>
<evidence type="ECO:0000256" key="8">
    <source>
        <dbReference type="SAM" id="MobiDB-lite"/>
    </source>
</evidence>
<reference evidence="10" key="1">
    <citation type="submission" date="2021-02" db="EMBL/GenBank/DDBJ databases">
        <authorList>
            <person name="Nowell W R."/>
        </authorList>
    </citation>
    <scope>NUCLEOTIDE SEQUENCE</scope>
    <source>
        <strain evidence="10">Ploen Becks lab</strain>
    </source>
</reference>
<dbReference type="PROSITE" id="PS00126">
    <property type="entry name" value="PDEASE_I_1"/>
    <property type="match status" value="1"/>
</dbReference>
<evidence type="ECO:0000313" key="11">
    <source>
        <dbReference type="Proteomes" id="UP000663879"/>
    </source>
</evidence>
<evidence type="ECO:0000259" key="9">
    <source>
        <dbReference type="PROSITE" id="PS51845"/>
    </source>
</evidence>
<dbReference type="InterPro" id="IPR040844">
    <property type="entry name" value="PDE4_UCR"/>
</dbReference>
<dbReference type="EC" id="3.1.4.-" evidence="7"/>
<feature type="domain" description="PDEase" evidence="9">
    <location>
        <begin position="638"/>
        <end position="966"/>
    </location>
</feature>
<comment type="caution">
    <text evidence="10">The sequence shown here is derived from an EMBL/GenBank/DDBJ whole genome shotgun (WGS) entry which is preliminary data.</text>
</comment>
<dbReference type="InterPro" id="IPR023174">
    <property type="entry name" value="PDEase_CS"/>
</dbReference>
<dbReference type="InterPro" id="IPR023088">
    <property type="entry name" value="PDEase"/>
</dbReference>
<dbReference type="SUPFAM" id="SSF109604">
    <property type="entry name" value="HD-domain/PDEase-like"/>
    <property type="match status" value="1"/>
</dbReference>
<comment type="similarity">
    <text evidence="7">Belongs to the cyclic nucleotide phosphodiesterase family.</text>
</comment>
<evidence type="ECO:0000256" key="1">
    <source>
        <dbReference type="ARBA" id="ARBA00022723"/>
    </source>
</evidence>
<keyword evidence="3" id="KW-0114">cAMP</keyword>
<feature type="binding site" evidence="5">
    <location>
        <position position="754"/>
    </location>
    <ligand>
        <name>AMP</name>
        <dbReference type="ChEBI" id="CHEBI:456215"/>
    </ligand>
</feature>
<keyword evidence="1 6" id="KW-0479">Metal-binding</keyword>
<dbReference type="InterPro" id="IPR002073">
    <property type="entry name" value="PDEase_catalytic_dom"/>
</dbReference>
<comment type="cofactor">
    <cofactor evidence="7">
        <name>a divalent metal cation</name>
        <dbReference type="ChEBI" id="CHEBI:60240"/>
    </cofactor>
    <text evidence="7">Binds 2 divalent metal cations per subunit. Site 1 may preferentially bind zinc ions, while site 2 has a preference for magnesium and/or manganese ions.</text>
</comment>
<dbReference type="EMBL" id="CAJNOC010000356">
    <property type="protein sequence ID" value="CAF0749719.1"/>
    <property type="molecule type" value="Genomic_DNA"/>
</dbReference>
<evidence type="ECO:0000256" key="2">
    <source>
        <dbReference type="ARBA" id="ARBA00022801"/>
    </source>
</evidence>
<proteinExistence type="inferred from homology"/>
<keyword evidence="2 7" id="KW-0378">Hydrolase</keyword>